<accession>A0A4C1WPM4</accession>
<dbReference type="EMBL" id="BGZK01000604">
    <property type="protein sequence ID" value="GBP52472.1"/>
    <property type="molecule type" value="Genomic_DNA"/>
</dbReference>
<dbReference type="Pfam" id="PF16087">
    <property type="entry name" value="DUF4817"/>
    <property type="match status" value="1"/>
</dbReference>
<evidence type="ECO:0000259" key="1">
    <source>
        <dbReference type="Pfam" id="PF16087"/>
    </source>
</evidence>
<dbReference type="OrthoDB" id="7902892at2759"/>
<sequence length="125" mass="14411">MHLIYGECRCNASAAARLYRERYPNVIHDKDHRVFTNVHCLLSEGRFPNPAYGEGRIFFTYQNVVLKAVEDPALVRAIEASTGGAKVQSTESCKKPSPIHIMYSRIEYNVYYTEFIFQNLGFDKR</sequence>
<protein>
    <recommendedName>
        <fullName evidence="1">DUF4817 domain-containing protein</fullName>
    </recommendedName>
</protein>
<comment type="caution">
    <text evidence="2">The sequence shown here is derived from an EMBL/GenBank/DDBJ whole genome shotgun (WGS) entry which is preliminary data.</text>
</comment>
<dbReference type="InterPro" id="IPR032135">
    <property type="entry name" value="DUF4817"/>
</dbReference>
<reference evidence="2 3" key="1">
    <citation type="journal article" date="2019" name="Commun. Biol.">
        <title>The bagworm genome reveals a unique fibroin gene that provides high tensile strength.</title>
        <authorList>
            <person name="Kono N."/>
            <person name="Nakamura H."/>
            <person name="Ohtoshi R."/>
            <person name="Tomita M."/>
            <person name="Numata K."/>
            <person name="Arakawa K."/>
        </authorList>
    </citation>
    <scope>NUCLEOTIDE SEQUENCE [LARGE SCALE GENOMIC DNA]</scope>
</reference>
<keyword evidence="3" id="KW-1185">Reference proteome</keyword>
<dbReference type="Proteomes" id="UP000299102">
    <property type="component" value="Unassembled WGS sequence"/>
</dbReference>
<evidence type="ECO:0000313" key="3">
    <source>
        <dbReference type="Proteomes" id="UP000299102"/>
    </source>
</evidence>
<proteinExistence type="predicted"/>
<gene>
    <name evidence="2" type="ORF">EVAR_32028_1</name>
</gene>
<name>A0A4C1WPM4_EUMVA</name>
<feature type="domain" description="DUF4817" evidence="1">
    <location>
        <begin position="4"/>
        <end position="26"/>
    </location>
</feature>
<organism evidence="2 3">
    <name type="scientific">Eumeta variegata</name>
    <name type="common">Bagworm moth</name>
    <name type="synonym">Eumeta japonica</name>
    <dbReference type="NCBI Taxonomy" id="151549"/>
    <lineage>
        <taxon>Eukaryota</taxon>
        <taxon>Metazoa</taxon>
        <taxon>Ecdysozoa</taxon>
        <taxon>Arthropoda</taxon>
        <taxon>Hexapoda</taxon>
        <taxon>Insecta</taxon>
        <taxon>Pterygota</taxon>
        <taxon>Neoptera</taxon>
        <taxon>Endopterygota</taxon>
        <taxon>Lepidoptera</taxon>
        <taxon>Glossata</taxon>
        <taxon>Ditrysia</taxon>
        <taxon>Tineoidea</taxon>
        <taxon>Psychidae</taxon>
        <taxon>Oiketicinae</taxon>
        <taxon>Eumeta</taxon>
    </lineage>
</organism>
<evidence type="ECO:0000313" key="2">
    <source>
        <dbReference type="EMBL" id="GBP52472.1"/>
    </source>
</evidence>
<dbReference type="AlphaFoldDB" id="A0A4C1WPM4"/>